<sequence>MTEPHIAPDDRVVFRAFYRPDTVDAASLLERIETYLIERGTSATVFGRRALNDPSLIFDLRKGRRVTRRTVSRVEAYLAREVRA</sequence>
<proteinExistence type="predicted"/>
<keyword evidence="2" id="KW-1185">Reference proteome</keyword>
<dbReference type="Proteomes" id="UP001595957">
    <property type="component" value="Unassembled WGS sequence"/>
</dbReference>
<comment type="caution">
    <text evidence="1">The sequence shown here is derived from an EMBL/GenBank/DDBJ whole genome shotgun (WGS) entry which is preliminary data.</text>
</comment>
<protein>
    <submittedName>
        <fullName evidence="1">Uncharacterized protein</fullName>
    </submittedName>
</protein>
<dbReference type="EMBL" id="JBHSFZ010000006">
    <property type="protein sequence ID" value="MFC4593515.1"/>
    <property type="molecule type" value="Genomic_DNA"/>
</dbReference>
<gene>
    <name evidence="1" type="ORF">ACFO3E_04835</name>
</gene>
<organism evidence="1 2">
    <name type="scientific">Sphingobium tyrosinilyticum</name>
    <dbReference type="NCBI Taxonomy" id="2715436"/>
    <lineage>
        <taxon>Bacteria</taxon>
        <taxon>Pseudomonadati</taxon>
        <taxon>Pseudomonadota</taxon>
        <taxon>Alphaproteobacteria</taxon>
        <taxon>Sphingomonadales</taxon>
        <taxon>Sphingomonadaceae</taxon>
        <taxon>Sphingobium</taxon>
    </lineage>
</organism>
<accession>A0ABV9EXT8</accession>
<dbReference type="RefSeq" id="WP_380802835.1">
    <property type="nucleotide sequence ID" value="NZ_JBHSFZ010000006.1"/>
</dbReference>
<evidence type="ECO:0000313" key="1">
    <source>
        <dbReference type="EMBL" id="MFC4593515.1"/>
    </source>
</evidence>
<evidence type="ECO:0000313" key="2">
    <source>
        <dbReference type="Proteomes" id="UP001595957"/>
    </source>
</evidence>
<name>A0ABV9EXT8_9SPHN</name>
<reference evidence="2" key="1">
    <citation type="journal article" date="2019" name="Int. J. Syst. Evol. Microbiol.">
        <title>The Global Catalogue of Microorganisms (GCM) 10K type strain sequencing project: providing services to taxonomists for standard genome sequencing and annotation.</title>
        <authorList>
            <consortium name="The Broad Institute Genomics Platform"/>
            <consortium name="The Broad Institute Genome Sequencing Center for Infectious Disease"/>
            <person name="Wu L."/>
            <person name="Ma J."/>
        </authorList>
    </citation>
    <scope>NUCLEOTIDE SEQUENCE [LARGE SCALE GENOMIC DNA]</scope>
    <source>
        <strain evidence="2">NBRC 103632</strain>
    </source>
</reference>